<feature type="domain" description="HTH tetR-type" evidence="3">
    <location>
        <begin position="6"/>
        <end position="66"/>
    </location>
</feature>
<protein>
    <submittedName>
        <fullName evidence="4">TetR family transcriptional regulator</fullName>
    </submittedName>
</protein>
<dbReference type="GO" id="GO:0003677">
    <property type="term" value="F:DNA binding"/>
    <property type="evidence" value="ECO:0007669"/>
    <property type="project" value="UniProtKB-UniRule"/>
</dbReference>
<proteinExistence type="predicted"/>
<gene>
    <name evidence="4" type="ORF">GSF08_00470</name>
</gene>
<name>A0A6N8U527_9FIRM</name>
<dbReference type="SUPFAM" id="SSF46689">
    <property type="entry name" value="Homeodomain-like"/>
    <property type="match status" value="1"/>
</dbReference>
<dbReference type="Proteomes" id="UP000434036">
    <property type="component" value="Unassembled WGS sequence"/>
</dbReference>
<dbReference type="InterPro" id="IPR001647">
    <property type="entry name" value="HTH_TetR"/>
</dbReference>
<dbReference type="PANTHER" id="PTHR43479:SF11">
    <property type="entry name" value="ACREF_ENVCD OPERON REPRESSOR-RELATED"/>
    <property type="match status" value="1"/>
</dbReference>
<sequence>MQVKKADMEQTILMTARDEFFIHGYEDASLRTIAKKANTSLGNIYHYFPNKKAMLDRLLEPVVSRIDVFLHEHVSSQKHVTDMKEINRLLEAANFEEEPMHSLLSKEFAIFIQTKDPDYMKRRDAIMKVFEGHIAWHMHSPKANNHFAAIISKMIIECAIHLIRCDDCVKHKKQDMIEMFSMLCRCVAVQHTDEEDPS</sequence>
<dbReference type="AlphaFoldDB" id="A0A6N8U527"/>
<dbReference type="InterPro" id="IPR050624">
    <property type="entry name" value="HTH-type_Tx_Regulator"/>
</dbReference>
<evidence type="ECO:0000259" key="3">
    <source>
        <dbReference type="PROSITE" id="PS50977"/>
    </source>
</evidence>
<reference evidence="4 5" key="2">
    <citation type="submission" date="2020-01" db="EMBL/GenBank/DDBJ databases">
        <title>Clostridiaceae sp. nov. isolated from the gut of human by culturomics.</title>
        <authorList>
            <person name="Chang Y."/>
        </authorList>
    </citation>
    <scope>NUCLEOTIDE SEQUENCE [LARGE SCALE GENOMIC DNA]</scope>
    <source>
        <strain evidence="4 5">DONG20-135</strain>
    </source>
</reference>
<accession>A0A6N8U527</accession>
<dbReference type="EMBL" id="WUUQ01000001">
    <property type="protein sequence ID" value="MXQ72414.1"/>
    <property type="molecule type" value="Genomic_DNA"/>
</dbReference>
<dbReference type="PRINTS" id="PR00455">
    <property type="entry name" value="HTHTETR"/>
</dbReference>
<dbReference type="Pfam" id="PF00440">
    <property type="entry name" value="TetR_N"/>
    <property type="match status" value="1"/>
</dbReference>
<dbReference type="PROSITE" id="PS50977">
    <property type="entry name" value="HTH_TETR_2"/>
    <property type="match status" value="1"/>
</dbReference>
<dbReference type="InterPro" id="IPR009057">
    <property type="entry name" value="Homeodomain-like_sf"/>
</dbReference>
<dbReference type="PANTHER" id="PTHR43479">
    <property type="entry name" value="ACREF/ENVCD OPERON REPRESSOR-RELATED"/>
    <property type="match status" value="1"/>
</dbReference>
<evidence type="ECO:0000256" key="2">
    <source>
        <dbReference type="PROSITE-ProRule" id="PRU00335"/>
    </source>
</evidence>
<evidence type="ECO:0000313" key="4">
    <source>
        <dbReference type="EMBL" id="MXQ72414.1"/>
    </source>
</evidence>
<keyword evidence="5" id="KW-1185">Reference proteome</keyword>
<evidence type="ECO:0000313" key="5">
    <source>
        <dbReference type="Proteomes" id="UP000434036"/>
    </source>
</evidence>
<dbReference type="RefSeq" id="WP_160623914.1">
    <property type="nucleotide sequence ID" value="NZ_WUUQ01000001.1"/>
</dbReference>
<comment type="caution">
    <text evidence="4">The sequence shown here is derived from an EMBL/GenBank/DDBJ whole genome shotgun (WGS) entry which is preliminary data.</text>
</comment>
<feature type="DNA-binding region" description="H-T-H motif" evidence="2">
    <location>
        <begin position="29"/>
        <end position="48"/>
    </location>
</feature>
<dbReference type="Gene3D" id="1.10.357.10">
    <property type="entry name" value="Tetracycline Repressor, domain 2"/>
    <property type="match status" value="1"/>
</dbReference>
<reference evidence="4 5" key="1">
    <citation type="submission" date="2019-12" db="EMBL/GenBank/DDBJ databases">
        <authorList>
            <person name="Yang R."/>
        </authorList>
    </citation>
    <scope>NUCLEOTIDE SEQUENCE [LARGE SCALE GENOMIC DNA]</scope>
    <source>
        <strain evidence="4 5">DONG20-135</strain>
    </source>
</reference>
<evidence type="ECO:0000256" key="1">
    <source>
        <dbReference type="ARBA" id="ARBA00023125"/>
    </source>
</evidence>
<keyword evidence="1 2" id="KW-0238">DNA-binding</keyword>
<organism evidence="4 5">
    <name type="scientific">Copranaerobaculum intestinale</name>
    <dbReference type="NCBI Taxonomy" id="2692629"/>
    <lineage>
        <taxon>Bacteria</taxon>
        <taxon>Bacillati</taxon>
        <taxon>Bacillota</taxon>
        <taxon>Erysipelotrichia</taxon>
        <taxon>Erysipelotrichales</taxon>
        <taxon>Erysipelotrichaceae</taxon>
        <taxon>Copranaerobaculum</taxon>
    </lineage>
</organism>